<dbReference type="Pfam" id="PF00561">
    <property type="entry name" value="Abhydrolase_1"/>
    <property type="match status" value="1"/>
</dbReference>
<dbReference type="OrthoDB" id="294702at2759"/>
<reference evidence="2" key="1">
    <citation type="journal article" date="2021" name="Nat. Commun.">
        <title>Genetic determinants of endophytism in the Arabidopsis root mycobiome.</title>
        <authorList>
            <person name="Mesny F."/>
            <person name="Miyauchi S."/>
            <person name="Thiergart T."/>
            <person name="Pickel B."/>
            <person name="Atanasova L."/>
            <person name="Karlsson M."/>
            <person name="Huettel B."/>
            <person name="Barry K.W."/>
            <person name="Haridas S."/>
            <person name="Chen C."/>
            <person name="Bauer D."/>
            <person name="Andreopoulos W."/>
            <person name="Pangilinan J."/>
            <person name="LaButti K."/>
            <person name="Riley R."/>
            <person name="Lipzen A."/>
            <person name="Clum A."/>
            <person name="Drula E."/>
            <person name="Henrissat B."/>
            <person name="Kohler A."/>
            <person name="Grigoriev I.V."/>
            <person name="Martin F.M."/>
            <person name="Hacquard S."/>
        </authorList>
    </citation>
    <scope>NUCLEOTIDE SEQUENCE</scope>
    <source>
        <strain evidence="2">MPI-SDFR-AT-0120</strain>
    </source>
</reference>
<accession>A0A8K0VZU5</accession>
<sequence length="329" mass="37051">MRLKKNNPWHTKPHHNELVNVGTHSLQASISGPIRHANAPLLIFFTGAGASCAIYTKLQQQLSSSVRVLFYDRAGYDRSTLPPPRSSDNDKIYATDTAQDLTKLLTITQLAPPYILVGHSFGGIPARTFLEQHKDNPDVVAGMLLLDCATELMLALFPRVPPLELHAVAKNVDWEALTHLQQESGMTDAEWTYALEAQARCAEAARREDTHASAHQLALHYQLERQTLGTRPLSVIRMHAVQDFQTLYDEGVKNGDGTEEERRAVRDFIERFGLFQDQMAKAQTWLSRDVVFRYFEEWGHDMPIRKASVTAVEIGKLVERVQKLLGDEA</sequence>
<organism evidence="2 3">
    <name type="scientific">Paraphoma chrysanthemicola</name>
    <dbReference type="NCBI Taxonomy" id="798071"/>
    <lineage>
        <taxon>Eukaryota</taxon>
        <taxon>Fungi</taxon>
        <taxon>Dikarya</taxon>
        <taxon>Ascomycota</taxon>
        <taxon>Pezizomycotina</taxon>
        <taxon>Dothideomycetes</taxon>
        <taxon>Pleosporomycetidae</taxon>
        <taxon>Pleosporales</taxon>
        <taxon>Pleosporineae</taxon>
        <taxon>Phaeosphaeriaceae</taxon>
        <taxon>Paraphoma</taxon>
    </lineage>
</organism>
<dbReference type="PANTHER" id="PTHR43433:SF5">
    <property type="entry name" value="AB HYDROLASE-1 DOMAIN-CONTAINING PROTEIN"/>
    <property type="match status" value="1"/>
</dbReference>
<dbReference type="InterPro" id="IPR000073">
    <property type="entry name" value="AB_hydrolase_1"/>
</dbReference>
<dbReference type="AlphaFoldDB" id="A0A8K0VZU5"/>
<evidence type="ECO:0000313" key="3">
    <source>
        <dbReference type="Proteomes" id="UP000813461"/>
    </source>
</evidence>
<dbReference type="SUPFAM" id="SSF53474">
    <property type="entry name" value="alpha/beta-Hydrolases"/>
    <property type="match status" value="1"/>
</dbReference>
<dbReference type="Proteomes" id="UP000813461">
    <property type="component" value="Unassembled WGS sequence"/>
</dbReference>
<dbReference type="InterPro" id="IPR029058">
    <property type="entry name" value="AB_hydrolase_fold"/>
</dbReference>
<name>A0A8K0VZU5_9PLEO</name>
<dbReference type="EMBL" id="JAGMVJ010000007">
    <property type="protein sequence ID" value="KAH7088808.1"/>
    <property type="molecule type" value="Genomic_DNA"/>
</dbReference>
<protein>
    <submittedName>
        <fullName evidence="2">Alpha/Beta hydrolase protein</fullName>
    </submittedName>
</protein>
<dbReference type="GO" id="GO:0016787">
    <property type="term" value="F:hydrolase activity"/>
    <property type="evidence" value="ECO:0007669"/>
    <property type="project" value="UniProtKB-KW"/>
</dbReference>
<evidence type="ECO:0000313" key="2">
    <source>
        <dbReference type="EMBL" id="KAH7088808.1"/>
    </source>
</evidence>
<proteinExistence type="predicted"/>
<evidence type="ECO:0000259" key="1">
    <source>
        <dbReference type="Pfam" id="PF00561"/>
    </source>
</evidence>
<comment type="caution">
    <text evidence="2">The sequence shown here is derived from an EMBL/GenBank/DDBJ whole genome shotgun (WGS) entry which is preliminary data.</text>
</comment>
<keyword evidence="2" id="KW-0378">Hydrolase</keyword>
<dbReference type="PANTHER" id="PTHR43433">
    <property type="entry name" value="HYDROLASE, ALPHA/BETA FOLD FAMILY PROTEIN"/>
    <property type="match status" value="1"/>
</dbReference>
<feature type="domain" description="AB hydrolase-1" evidence="1">
    <location>
        <begin position="40"/>
        <end position="152"/>
    </location>
</feature>
<keyword evidence="3" id="KW-1185">Reference proteome</keyword>
<dbReference type="InterPro" id="IPR050471">
    <property type="entry name" value="AB_hydrolase"/>
</dbReference>
<dbReference type="Gene3D" id="3.40.50.1820">
    <property type="entry name" value="alpha/beta hydrolase"/>
    <property type="match status" value="1"/>
</dbReference>
<gene>
    <name evidence="2" type="ORF">FB567DRAFT_522360</name>
</gene>